<accession>A0A1F7IGA6</accession>
<dbReference type="STRING" id="1802056.A2954_00925"/>
<dbReference type="Proteomes" id="UP000177698">
    <property type="component" value="Unassembled WGS sequence"/>
</dbReference>
<evidence type="ECO:0000313" key="1">
    <source>
        <dbReference type="EMBL" id="OGK42391.1"/>
    </source>
</evidence>
<evidence type="ECO:0000313" key="2">
    <source>
        <dbReference type="Proteomes" id="UP000177698"/>
    </source>
</evidence>
<dbReference type="AlphaFoldDB" id="A0A1F7IGA6"/>
<dbReference type="EMBL" id="MGAG01000002">
    <property type="protein sequence ID" value="OGK42391.1"/>
    <property type="molecule type" value="Genomic_DNA"/>
</dbReference>
<organism evidence="1 2">
    <name type="scientific">Candidatus Roizmanbacteria bacterium RIFCSPLOWO2_01_FULL_37_12</name>
    <dbReference type="NCBI Taxonomy" id="1802056"/>
    <lineage>
        <taxon>Bacteria</taxon>
        <taxon>Candidatus Roizmaniibacteriota</taxon>
    </lineage>
</organism>
<gene>
    <name evidence="1" type="ORF">A2954_00925</name>
</gene>
<protein>
    <submittedName>
        <fullName evidence="1">Uncharacterized protein</fullName>
    </submittedName>
</protein>
<sequence>MFKNLVIIGIIFAVLVMIVTPTLAAKPASQACLGTDISGFAQNGQTVPADFEFEAGAGWGGFISGVATSPGADGHVGVAGEINAHQAGFILDFVIPNSCN</sequence>
<proteinExistence type="predicted"/>
<reference evidence="1 2" key="1">
    <citation type="journal article" date="2016" name="Nat. Commun.">
        <title>Thousands of microbial genomes shed light on interconnected biogeochemical processes in an aquifer system.</title>
        <authorList>
            <person name="Anantharaman K."/>
            <person name="Brown C.T."/>
            <person name="Hug L.A."/>
            <person name="Sharon I."/>
            <person name="Castelle C.J."/>
            <person name="Probst A.J."/>
            <person name="Thomas B.C."/>
            <person name="Singh A."/>
            <person name="Wilkins M.J."/>
            <person name="Karaoz U."/>
            <person name="Brodie E.L."/>
            <person name="Williams K.H."/>
            <person name="Hubbard S.S."/>
            <person name="Banfield J.F."/>
        </authorList>
    </citation>
    <scope>NUCLEOTIDE SEQUENCE [LARGE SCALE GENOMIC DNA]</scope>
</reference>
<comment type="caution">
    <text evidence="1">The sequence shown here is derived from an EMBL/GenBank/DDBJ whole genome shotgun (WGS) entry which is preliminary data.</text>
</comment>
<name>A0A1F7IGA6_9BACT</name>